<feature type="domain" description="Luciferase-like" evidence="1">
    <location>
        <begin position="11"/>
        <end position="254"/>
    </location>
</feature>
<dbReference type="NCBIfam" id="TIGR03620">
    <property type="entry name" value="F420_MSMEG_4141"/>
    <property type="match status" value="1"/>
</dbReference>
<protein>
    <recommendedName>
        <fullName evidence="1">Luciferase-like domain-containing protein</fullName>
    </recommendedName>
</protein>
<dbReference type="InterPro" id="IPR036661">
    <property type="entry name" value="Luciferase-like_sf"/>
</dbReference>
<evidence type="ECO:0000313" key="2">
    <source>
        <dbReference type="EMBL" id="CAJ64595.1"/>
    </source>
</evidence>
<proteinExistence type="predicted"/>
<dbReference type="InterPro" id="IPR019922">
    <property type="entry name" value="Lucif-like_OxRdatse_MSMEG_4141"/>
</dbReference>
<dbReference type="GO" id="GO:0005829">
    <property type="term" value="C:cytosol"/>
    <property type="evidence" value="ECO:0007669"/>
    <property type="project" value="TreeGrafter"/>
</dbReference>
<dbReference type="Proteomes" id="UP000000657">
    <property type="component" value="Chromosome"/>
</dbReference>
<keyword evidence="3" id="KW-1185">Reference proteome</keyword>
<dbReference type="InterPro" id="IPR050766">
    <property type="entry name" value="Bact_Lucif_Oxidored"/>
</dbReference>
<sequence>MCTGQHQWPAEASERAEIAGELEDLGFGAIWFGNAAGDLDLPAQILTATSRITAATSIINAWTEPAELVARRRVAIVRDHPDRLLLGIGAGHKESVEPRTGRRYERPYQAVVDYLDRLDKAIPPVPPAERALAALGPRLLGLARERTAGAVPYLVTPAHTRQAREILGDGPLLAPGQMVLLESDPTAARGAARAALAVYLRRVNYTRNLLRIGFTADDLADGGSDRLVDGLVAWGDPATVVDRLTEHHQAGADHVSIHLITAGGTPPLAQWRRLAAALSPPG</sequence>
<dbReference type="PANTHER" id="PTHR30137">
    <property type="entry name" value="LUCIFERASE-LIKE MONOOXYGENASE"/>
    <property type="match status" value="1"/>
</dbReference>
<gene>
    <name evidence="2" type="ordered locus">FRAAL5970</name>
</gene>
<evidence type="ECO:0000259" key="1">
    <source>
        <dbReference type="Pfam" id="PF00296"/>
    </source>
</evidence>
<dbReference type="STRING" id="326424.FRAAL5970"/>
<dbReference type="SUPFAM" id="SSF51679">
    <property type="entry name" value="Bacterial luciferase-like"/>
    <property type="match status" value="1"/>
</dbReference>
<name>Q0RD78_FRAAA</name>
<reference evidence="2 3" key="1">
    <citation type="journal article" date="2007" name="Genome Res.">
        <title>Genome characteristics of facultatively symbiotic Frankia sp. strains reflect host range and host plant biogeography.</title>
        <authorList>
            <person name="Normand P."/>
            <person name="Lapierre P."/>
            <person name="Tisa L.S."/>
            <person name="Gogarten J.P."/>
            <person name="Alloisio N."/>
            <person name="Bagnarol E."/>
            <person name="Bassi C.A."/>
            <person name="Berry A.M."/>
            <person name="Bickhart D.M."/>
            <person name="Choisne N."/>
            <person name="Couloux A."/>
            <person name="Cournoyer B."/>
            <person name="Cruveiller S."/>
            <person name="Daubin V."/>
            <person name="Demange N."/>
            <person name="Francino M.P."/>
            <person name="Goltsman E."/>
            <person name="Huang Y."/>
            <person name="Kopp O.R."/>
            <person name="Labarre L."/>
            <person name="Lapidus A."/>
            <person name="Lavire C."/>
            <person name="Marechal J."/>
            <person name="Martinez M."/>
            <person name="Mastronunzio J.E."/>
            <person name="Mullin B.C."/>
            <person name="Niemann J."/>
            <person name="Pujic P."/>
            <person name="Rawnsley T."/>
            <person name="Rouy Z."/>
            <person name="Schenowitz C."/>
            <person name="Sellstedt A."/>
            <person name="Tavares F."/>
            <person name="Tomkins J.P."/>
            <person name="Vallenet D."/>
            <person name="Valverde C."/>
            <person name="Wall L.G."/>
            <person name="Wang Y."/>
            <person name="Medigue C."/>
            <person name="Benson D.R."/>
        </authorList>
    </citation>
    <scope>NUCLEOTIDE SEQUENCE [LARGE SCALE GENOMIC DNA]</scope>
    <source>
        <strain evidence="3">DSM 45986 / CECT 9034 / ACN14a</strain>
    </source>
</reference>
<dbReference type="PANTHER" id="PTHR30137:SF18">
    <property type="entry name" value="CONSERVED PROTEIN"/>
    <property type="match status" value="1"/>
</dbReference>
<dbReference type="AlphaFoldDB" id="Q0RD78"/>
<dbReference type="HOGENOM" id="CLU_079072_0_0_11"/>
<accession>Q0RD78</accession>
<dbReference type="KEGG" id="fal:FRAAL5970"/>
<dbReference type="Gene3D" id="3.20.20.30">
    <property type="entry name" value="Luciferase-like domain"/>
    <property type="match status" value="1"/>
</dbReference>
<dbReference type="InterPro" id="IPR011251">
    <property type="entry name" value="Luciferase-like_dom"/>
</dbReference>
<dbReference type="eggNOG" id="COG2141">
    <property type="taxonomic scope" value="Bacteria"/>
</dbReference>
<dbReference type="EMBL" id="CT573213">
    <property type="protein sequence ID" value="CAJ64595.1"/>
    <property type="molecule type" value="Genomic_DNA"/>
</dbReference>
<evidence type="ECO:0000313" key="3">
    <source>
        <dbReference type="Proteomes" id="UP000000657"/>
    </source>
</evidence>
<organism evidence="2 3">
    <name type="scientific">Frankia alni (strain DSM 45986 / CECT 9034 / ACN14a)</name>
    <dbReference type="NCBI Taxonomy" id="326424"/>
    <lineage>
        <taxon>Bacteria</taxon>
        <taxon>Bacillati</taxon>
        <taxon>Actinomycetota</taxon>
        <taxon>Actinomycetes</taxon>
        <taxon>Frankiales</taxon>
        <taxon>Frankiaceae</taxon>
        <taxon>Frankia</taxon>
    </lineage>
</organism>
<dbReference type="GO" id="GO:0016705">
    <property type="term" value="F:oxidoreductase activity, acting on paired donors, with incorporation or reduction of molecular oxygen"/>
    <property type="evidence" value="ECO:0007669"/>
    <property type="project" value="InterPro"/>
</dbReference>
<dbReference type="Pfam" id="PF00296">
    <property type="entry name" value="Bac_luciferase"/>
    <property type="match status" value="1"/>
</dbReference>